<accession>A0A1I4BKB0</accession>
<dbReference type="PANTHER" id="PTHR36835">
    <property type="entry name" value="CYTOCHROME BO(3) UBIQUINOL OXIDASE SUBUNIT 4"/>
    <property type="match status" value="1"/>
</dbReference>
<dbReference type="OrthoDB" id="2375888at2"/>
<keyword evidence="7 17" id="KW-0812">Transmembrane</keyword>
<organism evidence="18 19">
    <name type="scientific">Methylophaga sulfidovorans</name>
    <dbReference type="NCBI Taxonomy" id="45496"/>
    <lineage>
        <taxon>Bacteria</taxon>
        <taxon>Pseudomonadati</taxon>
        <taxon>Pseudomonadota</taxon>
        <taxon>Gammaproteobacteria</taxon>
        <taxon>Thiotrichales</taxon>
        <taxon>Piscirickettsiaceae</taxon>
        <taxon>Methylophaga</taxon>
    </lineage>
</organism>
<dbReference type="GO" id="GO:0005886">
    <property type="term" value="C:plasma membrane"/>
    <property type="evidence" value="ECO:0007669"/>
    <property type="project" value="UniProtKB-SubCell"/>
</dbReference>
<sequence length="108" mass="12219">MDNGHIAGAAHGTYKSYLIGFLLSVVLTVIPFWMVMNPTMEPSTIAISILGFAIVQVLVHLYFFLHLNTSSEQRWNLVALIYTFILIVFIVVGSLWIMHNLGYNMMLN</sequence>
<dbReference type="STRING" id="45496.SAMN04488079_11956"/>
<dbReference type="NCBIfam" id="NF007878">
    <property type="entry name" value="PRK10582.1"/>
    <property type="match status" value="1"/>
</dbReference>
<evidence type="ECO:0000256" key="14">
    <source>
        <dbReference type="ARBA" id="ARBA00030211"/>
    </source>
</evidence>
<keyword evidence="5" id="KW-0813">Transport</keyword>
<comment type="function">
    <text evidence="12">Cytochrome bo(3) ubiquinol terminal oxidase is the component of the aerobic respiratory chain of E.coli that predominates when cells are grown at high aeration. Has proton pump activity across the membrane in addition to electron transfer, pumping 2 protons/electron.</text>
</comment>
<dbReference type="Proteomes" id="UP000198924">
    <property type="component" value="Unassembled WGS sequence"/>
</dbReference>
<evidence type="ECO:0000256" key="3">
    <source>
        <dbReference type="ARBA" id="ARBA00011700"/>
    </source>
</evidence>
<keyword evidence="10" id="KW-0560">Oxidoreductase</keyword>
<evidence type="ECO:0000256" key="15">
    <source>
        <dbReference type="ARBA" id="ARBA00031887"/>
    </source>
</evidence>
<gene>
    <name evidence="18" type="ORF">SAMN04488079_11956</name>
</gene>
<evidence type="ECO:0000256" key="5">
    <source>
        <dbReference type="ARBA" id="ARBA00022448"/>
    </source>
</evidence>
<evidence type="ECO:0000256" key="13">
    <source>
        <dbReference type="ARBA" id="ARBA00030071"/>
    </source>
</evidence>
<dbReference type="GO" id="GO:0019646">
    <property type="term" value="P:aerobic electron transport chain"/>
    <property type="evidence" value="ECO:0007669"/>
    <property type="project" value="TreeGrafter"/>
</dbReference>
<dbReference type="InterPro" id="IPR050968">
    <property type="entry name" value="Cytochrome_c_oxidase_bac_sub4"/>
</dbReference>
<dbReference type="Pfam" id="PF03626">
    <property type="entry name" value="COX4_pro"/>
    <property type="match status" value="1"/>
</dbReference>
<feature type="transmembrane region" description="Helical" evidence="17">
    <location>
        <begin position="77"/>
        <end position="98"/>
    </location>
</feature>
<evidence type="ECO:0000256" key="11">
    <source>
        <dbReference type="ARBA" id="ARBA00023136"/>
    </source>
</evidence>
<comment type="subcellular location">
    <subcellularLocation>
        <location evidence="1">Cell membrane</location>
        <topology evidence="1">Multi-pass membrane protein</topology>
    </subcellularLocation>
</comment>
<dbReference type="AlphaFoldDB" id="A0A1I4BKB0"/>
<dbReference type="GO" id="GO:0009319">
    <property type="term" value="C:cytochrome o ubiquinol oxidase complex"/>
    <property type="evidence" value="ECO:0007669"/>
    <property type="project" value="TreeGrafter"/>
</dbReference>
<evidence type="ECO:0000256" key="10">
    <source>
        <dbReference type="ARBA" id="ARBA00023002"/>
    </source>
</evidence>
<dbReference type="PANTHER" id="PTHR36835:SF1">
    <property type="entry name" value="CYTOCHROME BO(3) UBIQUINOL OXIDASE SUBUNIT 4"/>
    <property type="match status" value="1"/>
</dbReference>
<keyword evidence="8" id="KW-0249">Electron transport</keyword>
<dbReference type="InterPro" id="IPR005171">
    <property type="entry name" value="Cyt_c_oxidase_su4_prok"/>
</dbReference>
<feature type="transmembrane region" description="Helical" evidence="17">
    <location>
        <begin position="12"/>
        <end position="33"/>
    </location>
</feature>
<evidence type="ECO:0000256" key="6">
    <source>
        <dbReference type="ARBA" id="ARBA00022475"/>
    </source>
</evidence>
<feature type="transmembrane region" description="Helical" evidence="17">
    <location>
        <begin position="45"/>
        <end position="65"/>
    </location>
</feature>
<dbReference type="NCBIfam" id="TIGR02847">
    <property type="entry name" value="CyoD"/>
    <property type="match status" value="1"/>
</dbReference>
<comment type="similarity">
    <text evidence="2">Belongs to the cytochrome c oxidase bacterial subunit 4 family.</text>
</comment>
<dbReference type="InterPro" id="IPR014210">
    <property type="entry name" value="Cyt_o_ubiqinol_oxidase_su4"/>
</dbReference>
<dbReference type="GO" id="GO:0015990">
    <property type="term" value="P:electron transport coupled proton transport"/>
    <property type="evidence" value="ECO:0007669"/>
    <property type="project" value="InterPro"/>
</dbReference>
<dbReference type="EMBL" id="FOSH01000019">
    <property type="protein sequence ID" value="SFK68983.1"/>
    <property type="molecule type" value="Genomic_DNA"/>
</dbReference>
<keyword evidence="6" id="KW-1003">Cell membrane</keyword>
<evidence type="ECO:0000256" key="2">
    <source>
        <dbReference type="ARBA" id="ARBA00008079"/>
    </source>
</evidence>
<evidence type="ECO:0000313" key="18">
    <source>
        <dbReference type="EMBL" id="SFK68983.1"/>
    </source>
</evidence>
<evidence type="ECO:0000256" key="8">
    <source>
        <dbReference type="ARBA" id="ARBA00022982"/>
    </source>
</evidence>
<keyword evidence="11 17" id="KW-0472">Membrane</keyword>
<keyword evidence="19" id="KW-1185">Reference proteome</keyword>
<evidence type="ECO:0000256" key="16">
    <source>
        <dbReference type="ARBA" id="ARBA00032185"/>
    </source>
</evidence>
<keyword evidence="9 17" id="KW-1133">Transmembrane helix</keyword>
<evidence type="ECO:0000256" key="12">
    <source>
        <dbReference type="ARBA" id="ARBA00025694"/>
    </source>
</evidence>
<evidence type="ECO:0000256" key="17">
    <source>
        <dbReference type="SAM" id="Phobius"/>
    </source>
</evidence>
<proteinExistence type="inferred from homology"/>
<evidence type="ECO:0000256" key="7">
    <source>
        <dbReference type="ARBA" id="ARBA00022692"/>
    </source>
</evidence>
<protein>
    <recommendedName>
        <fullName evidence="4">Cytochrome bo(3) ubiquinol oxidase subunit 4</fullName>
    </recommendedName>
    <alternativeName>
        <fullName evidence="16">Cytochrome o ubiquinol oxidase subunit 4</fullName>
    </alternativeName>
    <alternativeName>
        <fullName evidence="13">Oxidase bo(3) subunit 4</fullName>
    </alternativeName>
    <alternativeName>
        <fullName evidence="14">Ubiquinol oxidase polypeptide IV</fullName>
    </alternativeName>
    <alternativeName>
        <fullName evidence="15">Ubiquinol oxidase subunit 4</fullName>
    </alternativeName>
</protein>
<name>A0A1I4BKB0_9GAMM</name>
<dbReference type="GO" id="GO:0009486">
    <property type="term" value="F:cytochrome bo3 ubiquinol oxidase activity"/>
    <property type="evidence" value="ECO:0007669"/>
    <property type="project" value="InterPro"/>
</dbReference>
<evidence type="ECO:0000256" key="9">
    <source>
        <dbReference type="ARBA" id="ARBA00022989"/>
    </source>
</evidence>
<comment type="subunit">
    <text evidence="3">Heterooctamer of two A chains, two B chains, two C chains and two D chains.</text>
</comment>
<evidence type="ECO:0000256" key="4">
    <source>
        <dbReference type="ARBA" id="ARBA00014689"/>
    </source>
</evidence>
<evidence type="ECO:0000313" key="19">
    <source>
        <dbReference type="Proteomes" id="UP000198924"/>
    </source>
</evidence>
<reference evidence="19" key="1">
    <citation type="submission" date="2016-10" db="EMBL/GenBank/DDBJ databases">
        <authorList>
            <person name="Varghese N."/>
            <person name="Submissions S."/>
        </authorList>
    </citation>
    <scope>NUCLEOTIDE SEQUENCE [LARGE SCALE GENOMIC DNA]</scope>
    <source>
        <strain evidence="19">DSM 11578</strain>
    </source>
</reference>
<dbReference type="GO" id="GO:0015078">
    <property type="term" value="F:proton transmembrane transporter activity"/>
    <property type="evidence" value="ECO:0007669"/>
    <property type="project" value="TreeGrafter"/>
</dbReference>
<dbReference type="RefSeq" id="WP_091715698.1">
    <property type="nucleotide sequence ID" value="NZ_FOSH01000019.1"/>
</dbReference>
<evidence type="ECO:0000256" key="1">
    <source>
        <dbReference type="ARBA" id="ARBA00004651"/>
    </source>
</evidence>